<dbReference type="PRINTS" id="PR00757">
    <property type="entry name" value="AMINEOXDASEF"/>
</dbReference>
<dbReference type="PANTHER" id="PTHR10742">
    <property type="entry name" value="FLAVIN MONOAMINE OXIDASE"/>
    <property type="match status" value="1"/>
</dbReference>
<comment type="pathway">
    <text evidence="2">Plant hormone metabolism; auxin biosynthesis.</text>
</comment>
<dbReference type="InterPro" id="IPR036188">
    <property type="entry name" value="FAD/NAD-bd_sf"/>
</dbReference>
<gene>
    <name evidence="11" type="ORF">J8380_16670</name>
</gene>
<evidence type="ECO:0000256" key="9">
    <source>
        <dbReference type="SAM" id="SignalP"/>
    </source>
</evidence>
<comment type="catalytic activity">
    <reaction evidence="8">
        <text>L-tryptophan + O2 = indole-3-acetamide + CO2 + H2O</text>
        <dbReference type="Rhea" id="RHEA:16165"/>
        <dbReference type="ChEBI" id="CHEBI:15377"/>
        <dbReference type="ChEBI" id="CHEBI:15379"/>
        <dbReference type="ChEBI" id="CHEBI:16031"/>
        <dbReference type="ChEBI" id="CHEBI:16526"/>
        <dbReference type="ChEBI" id="CHEBI:57912"/>
        <dbReference type="EC" id="1.13.12.3"/>
    </reaction>
</comment>
<keyword evidence="9" id="KW-0732">Signal</keyword>
<evidence type="ECO:0000259" key="10">
    <source>
        <dbReference type="Pfam" id="PF01593"/>
    </source>
</evidence>
<dbReference type="RefSeq" id="WP_210226660.1">
    <property type="nucleotide sequence ID" value="NZ_CP072800.1"/>
</dbReference>
<evidence type="ECO:0000256" key="6">
    <source>
        <dbReference type="ARBA" id="ARBA00023002"/>
    </source>
</evidence>
<dbReference type="SUPFAM" id="SSF54373">
    <property type="entry name" value="FAD-linked reductases, C-terminal domain"/>
    <property type="match status" value="1"/>
</dbReference>
<dbReference type="EC" id="1.13.12.3" evidence="4"/>
<dbReference type="SUPFAM" id="SSF51905">
    <property type="entry name" value="FAD/NAD(P)-binding domain"/>
    <property type="match status" value="1"/>
</dbReference>
<organism evidence="11 12">
    <name type="scientific">Candidatus Thiothrix anitrata</name>
    <dbReference type="NCBI Taxonomy" id="2823902"/>
    <lineage>
        <taxon>Bacteria</taxon>
        <taxon>Pseudomonadati</taxon>
        <taxon>Pseudomonadota</taxon>
        <taxon>Gammaproteobacteria</taxon>
        <taxon>Thiotrichales</taxon>
        <taxon>Thiotrichaceae</taxon>
        <taxon>Thiothrix</taxon>
    </lineage>
</organism>
<comment type="similarity">
    <text evidence="3">Belongs to the tryptophan 2-monooxygenase family.</text>
</comment>
<evidence type="ECO:0000256" key="7">
    <source>
        <dbReference type="ARBA" id="ARBA00023070"/>
    </source>
</evidence>
<protein>
    <recommendedName>
        <fullName evidence="5">Tryptophan 2-monooxygenase</fullName>
        <ecNumber evidence="4">1.13.12.3</ecNumber>
    </recommendedName>
</protein>
<dbReference type="PROSITE" id="PS51257">
    <property type="entry name" value="PROKAR_LIPOPROTEIN"/>
    <property type="match status" value="1"/>
</dbReference>
<evidence type="ECO:0000256" key="8">
    <source>
        <dbReference type="ARBA" id="ARBA00047321"/>
    </source>
</evidence>
<evidence type="ECO:0000256" key="2">
    <source>
        <dbReference type="ARBA" id="ARBA00004814"/>
    </source>
</evidence>
<dbReference type="EMBL" id="CP072800">
    <property type="protein sequence ID" value="QTR49833.1"/>
    <property type="molecule type" value="Genomic_DNA"/>
</dbReference>
<dbReference type="Pfam" id="PF01593">
    <property type="entry name" value="Amino_oxidase"/>
    <property type="match status" value="1"/>
</dbReference>
<dbReference type="Gene3D" id="3.90.660.10">
    <property type="match status" value="1"/>
</dbReference>
<keyword evidence="12" id="KW-1185">Reference proteome</keyword>
<evidence type="ECO:0000313" key="11">
    <source>
        <dbReference type="EMBL" id="QTR49833.1"/>
    </source>
</evidence>
<comment type="cofactor">
    <cofactor evidence="1">
        <name>FAD</name>
        <dbReference type="ChEBI" id="CHEBI:57692"/>
    </cofactor>
</comment>
<evidence type="ECO:0000256" key="1">
    <source>
        <dbReference type="ARBA" id="ARBA00001974"/>
    </source>
</evidence>
<feature type="domain" description="Amine oxidase" evidence="10">
    <location>
        <begin position="46"/>
        <end position="459"/>
    </location>
</feature>
<dbReference type="Proteomes" id="UP000672027">
    <property type="component" value="Chromosome"/>
</dbReference>
<feature type="chain" id="PRO_5046562997" description="Tryptophan 2-monooxygenase" evidence="9">
    <location>
        <begin position="24"/>
        <end position="461"/>
    </location>
</feature>
<feature type="signal peptide" evidence="9">
    <location>
        <begin position="1"/>
        <end position="23"/>
    </location>
</feature>
<reference evidence="11 12" key="1">
    <citation type="submission" date="2021-04" db="EMBL/GenBank/DDBJ databases">
        <title>Genomics, taxonomy and metabolism of representatives of sulfur bacteria of the genus Thiothrix: Thiothrix fructosivorans QT, Thiothrix unzii A1T and three new species, Thiothrix subterranea sp. nov., Thiothrix litoralis sp. nov. and 'Candidatus Thiothrix anitrata' sp. nov.</title>
        <authorList>
            <person name="Ravin N.V."/>
            <person name="Smolyakov D."/>
            <person name="Rudenko T.S."/>
            <person name="Mardanov A.V."/>
            <person name="Beletsky A.V."/>
            <person name="Markov N.D."/>
            <person name="Fomenkov A.I."/>
            <person name="Roberts R.J."/>
            <person name="Karnachuk O.V."/>
            <person name="Novikov A."/>
            <person name="Grabovich M.Y."/>
        </authorList>
    </citation>
    <scope>NUCLEOTIDE SEQUENCE [LARGE SCALE GENOMIC DNA]</scope>
    <source>
        <strain evidence="11 12">A52</strain>
    </source>
</reference>
<dbReference type="Gene3D" id="3.50.50.60">
    <property type="entry name" value="FAD/NAD(P)-binding domain"/>
    <property type="match status" value="1"/>
</dbReference>
<dbReference type="PANTHER" id="PTHR10742:SF410">
    <property type="entry name" value="LYSINE-SPECIFIC HISTONE DEMETHYLASE 2"/>
    <property type="match status" value="1"/>
</dbReference>
<sequence length="461" mass="51049">MLKRDFLRLLSLMLLGYSGGAGCAEKEDVNAMPQTKKRIVVIGAGLAGLAAARELQQHGHEVVVVEARERIGGRIWTSHQWRDMPLDLGATWIHGVKGNPLTALADTIQATRLNTRYERSMTYNSQGKPLSDAEEKHLDALRDSVSSALEKAQDKNADATIRQVIEPLLRRHDTSSEAYRLINFILSGEIEQEYAGSADKLSAHWYDSAKAFKGGDVLFAQGFEVMTRFLASKLHIELNQVVEAIHWQQAQPSPVRVVTQKTEYVADAVVVTLPLGVLKAGRVRFTPALPAAKRDAIAKLDMGVLNKCYLRFQEAFWPAEVDWLEYVAPKHGEWTEWVSFKRAAKMPILLGFNAADRGRAIESWTDQQIIASAMQTLRAIYGANIPDPIDYQITRWATDPFALGAYSYTPLGATPHTRTVLAAALDNQVFFAGEASDKNYFGTAHGAYLSGLRAAEEILQA</sequence>
<dbReference type="InterPro" id="IPR002937">
    <property type="entry name" value="Amino_oxidase"/>
</dbReference>
<dbReference type="InterPro" id="IPR001613">
    <property type="entry name" value="Flavin_amine_oxidase"/>
</dbReference>
<name>A0ABX7X5F1_9GAMM</name>
<evidence type="ECO:0000256" key="3">
    <source>
        <dbReference type="ARBA" id="ARBA00005833"/>
    </source>
</evidence>
<accession>A0ABX7X5F1</accession>
<keyword evidence="6" id="KW-0560">Oxidoreductase</keyword>
<dbReference type="InterPro" id="IPR050281">
    <property type="entry name" value="Flavin_monoamine_oxidase"/>
</dbReference>
<evidence type="ECO:0000313" key="12">
    <source>
        <dbReference type="Proteomes" id="UP000672027"/>
    </source>
</evidence>
<proteinExistence type="inferred from homology"/>
<evidence type="ECO:0000256" key="4">
    <source>
        <dbReference type="ARBA" id="ARBA00012535"/>
    </source>
</evidence>
<evidence type="ECO:0000256" key="5">
    <source>
        <dbReference type="ARBA" id="ARBA00017871"/>
    </source>
</evidence>
<keyword evidence="7" id="KW-0073">Auxin biosynthesis</keyword>